<dbReference type="Proteomes" id="UP001189429">
    <property type="component" value="Unassembled WGS sequence"/>
</dbReference>
<accession>A0ABN9RDH1</accession>
<feature type="region of interest" description="Disordered" evidence="1">
    <location>
        <begin position="59"/>
        <end position="147"/>
    </location>
</feature>
<protein>
    <recommendedName>
        <fullName evidence="4">Guanylate cyclase domain-containing protein</fullName>
    </recommendedName>
</protein>
<dbReference type="Gene3D" id="3.30.70.1230">
    <property type="entry name" value="Nucleotide cyclase"/>
    <property type="match status" value="2"/>
</dbReference>
<evidence type="ECO:0008006" key="4">
    <source>
        <dbReference type="Google" id="ProtNLM"/>
    </source>
</evidence>
<feature type="compositionally biased region" description="Basic residues" evidence="1">
    <location>
        <begin position="83"/>
        <end position="104"/>
    </location>
</feature>
<organism evidence="2 3">
    <name type="scientific">Prorocentrum cordatum</name>
    <dbReference type="NCBI Taxonomy" id="2364126"/>
    <lineage>
        <taxon>Eukaryota</taxon>
        <taxon>Sar</taxon>
        <taxon>Alveolata</taxon>
        <taxon>Dinophyceae</taxon>
        <taxon>Prorocentrales</taxon>
        <taxon>Prorocentraceae</taxon>
        <taxon>Prorocentrum</taxon>
    </lineage>
</organism>
<dbReference type="PANTHER" id="PTHR47455">
    <property type="entry name" value="ADENYLYL CYCLASE BETA"/>
    <property type="match status" value="1"/>
</dbReference>
<keyword evidence="3" id="KW-1185">Reference proteome</keyword>
<feature type="region of interest" description="Disordered" evidence="1">
    <location>
        <begin position="493"/>
        <end position="521"/>
    </location>
</feature>
<sequence length="521" mass="56131">MGAGASSAVNPTEPSNEAEPPEMPAASLLPGGTLCPAWPPPAPASLFGRVRLSARARLARTSSRMVPRSTASTRSSAPTAARWRSRTGRPARYREAGRRRRRHVVPQEEHRHSSGRPGVRALGPPAVALGGQAPRGAGGDPQGQRRGGLLRRQRFHGPHGERLAKKSNGAELLSQCLTAFFTPLINLINSYRGDVIKFSGDALMIYFPAVDDTAVQRSRLQVPPHGSFGLPDLGPMATAVLRASACCIEIHKRLHMFDTGVDGVCLCLHIGVGCGEVAILQVGGEVPPETHVPRSEYLIAGPPLEQISVAEPLARNGETCVSPQTKYTFPTVKFSAMESDRRQETQFRLPEMPIIRRFVPSAVFKQIEGGTLTYVNEMRTISTIFVSGSGVDVSSDEGAQVAQELMASVQQICYAGEGTLNKFVIDDKGMLFLLVYGLPPLVHTDDPTRAVLACIDLVKAFKRLKIAGRFGDPGRGSLRSPCVHSMLLLFRQPRSPESPAGEAARRPTTEAPRDLQKNSGG</sequence>
<evidence type="ECO:0000256" key="1">
    <source>
        <dbReference type="SAM" id="MobiDB-lite"/>
    </source>
</evidence>
<name>A0ABN9RDH1_9DINO</name>
<dbReference type="InterPro" id="IPR029787">
    <property type="entry name" value="Nucleotide_cyclase"/>
</dbReference>
<proteinExistence type="predicted"/>
<comment type="caution">
    <text evidence="2">The sequence shown here is derived from an EMBL/GenBank/DDBJ whole genome shotgun (WGS) entry which is preliminary data.</text>
</comment>
<evidence type="ECO:0000313" key="3">
    <source>
        <dbReference type="Proteomes" id="UP001189429"/>
    </source>
</evidence>
<dbReference type="SUPFAM" id="SSF55073">
    <property type="entry name" value="Nucleotide cyclase"/>
    <property type="match status" value="1"/>
</dbReference>
<dbReference type="EMBL" id="CAUYUJ010006336">
    <property type="protein sequence ID" value="CAK0817044.1"/>
    <property type="molecule type" value="Genomic_DNA"/>
</dbReference>
<feature type="compositionally biased region" description="Basic and acidic residues" evidence="1">
    <location>
        <begin position="503"/>
        <end position="521"/>
    </location>
</feature>
<feature type="compositionally biased region" description="Low complexity" evidence="1">
    <location>
        <begin position="59"/>
        <end position="82"/>
    </location>
</feature>
<evidence type="ECO:0000313" key="2">
    <source>
        <dbReference type="EMBL" id="CAK0817044.1"/>
    </source>
</evidence>
<dbReference type="PANTHER" id="PTHR47455:SF1">
    <property type="entry name" value="GUANYLATE CYCLASE DOMAIN-CONTAINING PROTEIN"/>
    <property type="match status" value="1"/>
</dbReference>
<feature type="region of interest" description="Disordered" evidence="1">
    <location>
        <begin position="1"/>
        <end position="39"/>
    </location>
</feature>
<gene>
    <name evidence="2" type="ORF">PCOR1329_LOCUS19766</name>
</gene>
<reference evidence="2" key="1">
    <citation type="submission" date="2023-10" db="EMBL/GenBank/DDBJ databases">
        <authorList>
            <person name="Chen Y."/>
            <person name="Shah S."/>
            <person name="Dougan E. K."/>
            <person name="Thang M."/>
            <person name="Chan C."/>
        </authorList>
    </citation>
    <scope>NUCLEOTIDE SEQUENCE [LARGE SCALE GENOMIC DNA]</scope>
</reference>